<evidence type="ECO:0000256" key="4">
    <source>
        <dbReference type="SAM" id="MobiDB-lite"/>
    </source>
</evidence>
<dbReference type="SUPFAM" id="SSF51735">
    <property type="entry name" value="NAD(P)-binding Rossmann-fold domains"/>
    <property type="match status" value="1"/>
</dbReference>
<dbReference type="AlphaFoldDB" id="A0A6J3M8P7"/>
<dbReference type="InterPro" id="IPR036291">
    <property type="entry name" value="NAD(P)-bd_dom_sf"/>
</dbReference>
<dbReference type="PRINTS" id="PR00081">
    <property type="entry name" value="GDHRDH"/>
</dbReference>
<dbReference type="PROSITE" id="PS00061">
    <property type="entry name" value="ADH_SHORT"/>
    <property type="match status" value="1"/>
</dbReference>
<proteinExistence type="inferred from homology"/>
<dbReference type="RefSeq" id="XP_033461406.1">
    <property type="nucleotide sequence ID" value="XM_033606363.1"/>
</dbReference>
<dbReference type="PANTHER" id="PTHR44229">
    <property type="entry name" value="15-HYDROXYPROSTAGLANDIN DEHYDROGENASE [NAD(+)]"/>
    <property type="match status" value="1"/>
</dbReference>
<dbReference type="Gene3D" id="3.40.50.720">
    <property type="entry name" value="NAD(P)-binding Rossmann-like Domain"/>
    <property type="match status" value="1"/>
</dbReference>
<keyword evidence="5" id="KW-1185">Reference proteome</keyword>
<name>A0A6J3M8P7_9PEZI</name>
<evidence type="ECO:0000256" key="1">
    <source>
        <dbReference type="ARBA" id="ARBA00006484"/>
    </source>
</evidence>
<dbReference type="OrthoDB" id="5296at2759"/>
<evidence type="ECO:0000256" key="2">
    <source>
        <dbReference type="ARBA" id="ARBA00022857"/>
    </source>
</evidence>
<keyword evidence="2" id="KW-0521">NADP</keyword>
<feature type="region of interest" description="Disordered" evidence="4">
    <location>
        <begin position="233"/>
        <end position="264"/>
    </location>
</feature>
<dbReference type="InterPro" id="IPR002347">
    <property type="entry name" value="SDR_fam"/>
</dbReference>
<reference evidence="6" key="1">
    <citation type="submission" date="2020-01" db="EMBL/GenBank/DDBJ databases">
        <authorList>
            <consortium name="DOE Joint Genome Institute"/>
            <person name="Haridas S."/>
            <person name="Albert R."/>
            <person name="Binder M."/>
            <person name="Bloem J."/>
            <person name="Labutti K."/>
            <person name="Salamov A."/>
            <person name="Andreopoulos B."/>
            <person name="Baker S.E."/>
            <person name="Barry K."/>
            <person name="Bills G."/>
            <person name="Bluhm B.H."/>
            <person name="Cannon C."/>
            <person name="Castanera R."/>
            <person name="Culley D.E."/>
            <person name="Daum C."/>
            <person name="Ezra D."/>
            <person name="Gonzalez J.B."/>
            <person name="Henrissat B."/>
            <person name="Kuo A."/>
            <person name="Liang C."/>
            <person name="Lipzen A."/>
            <person name="Lutzoni F."/>
            <person name="Magnuson J."/>
            <person name="Mondo S."/>
            <person name="Nolan M."/>
            <person name="Ohm R."/>
            <person name="Pangilinan J."/>
            <person name="Park H.-J."/>
            <person name="Ramirez L."/>
            <person name="Alfaro M."/>
            <person name="Sun H."/>
            <person name="Tritt A."/>
            <person name="Yoshinaga Y."/>
            <person name="Zwiers L.-H."/>
            <person name="Turgeon B.G."/>
            <person name="Goodwin S.B."/>
            <person name="Spatafora J.W."/>
            <person name="Crous P.W."/>
            <person name="Grigoriev I.V."/>
        </authorList>
    </citation>
    <scope>NUCLEOTIDE SEQUENCE</scope>
    <source>
        <strain evidence="6">CBS 342.82</strain>
    </source>
</reference>
<keyword evidence="3" id="KW-0560">Oxidoreductase</keyword>
<evidence type="ECO:0000313" key="5">
    <source>
        <dbReference type="Proteomes" id="UP000504637"/>
    </source>
</evidence>
<dbReference type="GO" id="GO:0005737">
    <property type="term" value="C:cytoplasm"/>
    <property type="evidence" value="ECO:0007669"/>
    <property type="project" value="TreeGrafter"/>
</dbReference>
<comment type="similarity">
    <text evidence="1">Belongs to the short-chain dehydrogenases/reductases (SDR) family.</text>
</comment>
<dbReference type="PANTHER" id="PTHR44229:SF4">
    <property type="entry name" value="15-HYDROXYPROSTAGLANDIN DEHYDROGENASE [NAD(+)]"/>
    <property type="match status" value="1"/>
</dbReference>
<reference evidence="6" key="2">
    <citation type="submission" date="2020-04" db="EMBL/GenBank/DDBJ databases">
        <authorList>
            <consortium name="NCBI Genome Project"/>
        </authorList>
    </citation>
    <scope>NUCLEOTIDE SEQUENCE</scope>
    <source>
        <strain evidence="6">CBS 342.82</strain>
    </source>
</reference>
<accession>A0A6J3M8P7</accession>
<dbReference type="Proteomes" id="UP000504637">
    <property type="component" value="Unplaced"/>
</dbReference>
<organism evidence="6">
    <name type="scientific">Dissoconium aciculare CBS 342.82</name>
    <dbReference type="NCBI Taxonomy" id="1314786"/>
    <lineage>
        <taxon>Eukaryota</taxon>
        <taxon>Fungi</taxon>
        <taxon>Dikarya</taxon>
        <taxon>Ascomycota</taxon>
        <taxon>Pezizomycotina</taxon>
        <taxon>Dothideomycetes</taxon>
        <taxon>Dothideomycetidae</taxon>
        <taxon>Mycosphaerellales</taxon>
        <taxon>Dissoconiaceae</taxon>
        <taxon>Dissoconium</taxon>
    </lineage>
</organism>
<protein>
    <submittedName>
        <fullName evidence="6">15-hydroxyprostaglandin dehydrogenase</fullName>
    </submittedName>
</protein>
<dbReference type="GeneID" id="54364163"/>
<evidence type="ECO:0000256" key="3">
    <source>
        <dbReference type="ARBA" id="ARBA00023002"/>
    </source>
</evidence>
<dbReference type="GO" id="GO:0016616">
    <property type="term" value="F:oxidoreductase activity, acting on the CH-OH group of donors, NAD or NADP as acceptor"/>
    <property type="evidence" value="ECO:0007669"/>
    <property type="project" value="TreeGrafter"/>
</dbReference>
<evidence type="ECO:0000313" key="6">
    <source>
        <dbReference type="RefSeq" id="XP_033461406.1"/>
    </source>
</evidence>
<dbReference type="Pfam" id="PF00106">
    <property type="entry name" value="adh_short"/>
    <property type="match status" value="1"/>
</dbReference>
<reference evidence="6" key="3">
    <citation type="submission" date="2025-08" db="UniProtKB">
        <authorList>
            <consortium name="RefSeq"/>
        </authorList>
    </citation>
    <scope>IDENTIFICATION</scope>
    <source>
        <strain evidence="6">CBS 342.82</strain>
    </source>
</reference>
<sequence>MVVGAFPLRDKVAIVTGGGSGINLAFVVLAVSSGAKCLIADLKLSPEAESILQKNPGKIAFQNCDVASWEDLEALPSAVISAFGKDTIPDIYIAGAGVFEPKWSNFFNDSETDFYRTMKINAEHPIKLTRIAMRTSLRANKPCVVVVVASTAGINGTYGAALYCASKHAVVGFVKSMAPADEEENVKIVAVLPGVVDTPLWTGAEAKDVAAQFSFQAEGAITADEVARTMKDAIEQSQLERSPAKRSLPYGDVRPNEDDIEEQS</sequence>
<gene>
    <name evidence="6" type="ORF">K489DRAFT_387853</name>
</gene>
<dbReference type="InterPro" id="IPR020904">
    <property type="entry name" value="Sc_DH/Rdtase_CS"/>
</dbReference>